<evidence type="ECO:0000256" key="9">
    <source>
        <dbReference type="SAM" id="SignalP"/>
    </source>
</evidence>
<dbReference type="InterPro" id="IPR002157">
    <property type="entry name" value="Cbl-bd_prot"/>
</dbReference>
<organism evidence="10 11">
    <name type="scientific">Petromyzon marinus</name>
    <name type="common">Sea lamprey</name>
    <dbReference type="NCBI Taxonomy" id="7757"/>
    <lineage>
        <taxon>Eukaryota</taxon>
        <taxon>Metazoa</taxon>
        <taxon>Chordata</taxon>
        <taxon>Craniata</taxon>
        <taxon>Vertebrata</taxon>
        <taxon>Cyclostomata</taxon>
        <taxon>Hyperoartia</taxon>
        <taxon>Petromyzontiformes</taxon>
        <taxon>Petromyzontidae</taxon>
        <taxon>Petromyzon</taxon>
    </lineage>
</organism>
<dbReference type="GO" id="GO:0005615">
    <property type="term" value="C:extracellular space"/>
    <property type="evidence" value="ECO:0007669"/>
    <property type="project" value="TreeGrafter"/>
</dbReference>
<keyword evidence="5 9" id="KW-0732">Signal</keyword>
<evidence type="ECO:0000256" key="4">
    <source>
        <dbReference type="ARBA" id="ARBA00022525"/>
    </source>
</evidence>
<keyword evidence="3" id="KW-0813">Transport</keyword>
<keyword evidence="3" id="KW-0406">Ion transport</keyword>
<feature type="binding site" evidence="7">
    <location>
        <position position="310"/>
    </location>
    <ligand>
        <name>cyanocob(III)alamin</name>
        <dbReference type="ChEBI" id="CHEBI:17439"/>
    </ligand>
</feature>
<sequence>MARPGHALALLLVAVAVLLHSSVAAAPANESAVVLAVVKVLLNSTRPSDESFLVDPTVLCALRLAPVHNLRMERSFLKQLLARLADLHLDRSCPGQVTDPDERPRRGEAVPSGLLALMVLALRASCLPVEAMRLGWVRVDLLGILDQRLDEERRSVALAGRPLTTYYQYALATQALCILNASVDPDAVEKLASWALLQGSGDGPHSLDEASQALVALSCLKGTPLLRPPTLATAVAAAAQSLASLLLGHRSGNGAIGNIYSTALAVQALQAAQGSGVNVSGWDGGNASRTFLFAAAVAGEFNASPGALAQLLPTLLGTTYLAVPRITCVGDDDSVHDLHSELTLSPPAGNSSWPIGVTYQATDGLGHTFDNSVHVTVPSGSNLLRVLEAAQAQNALQFSFKTKPSSFGPYLVQVNGLVADSALHQYWQLLDAPSTPLDKGLRDYIVSDGQHLIANLTTW</sequence>
<dbReference type="Pfam" id="PF01122">
    <property type="entry name" value="Cobalamin_bind"/>
    <property type="match status" value="1"/>
</dbReference>
<dbReference type="AlphaFoldDB" id="A0AAJ7UIX4"/>
<comment type="subcellular location">
    <subcellularLocation>
        <location evidence="1">Secreted</location>
    </subcellularLocation>
</comment>
<reference evidence="11" key="1">
    <citation type="submission" date="2025-08" db="UniProtKB">
        <authorList>
            <consortium name="RefSeq"/>
        </authorList>
    </citation>
    <scope>IDENTIFICATION</scope>
    <source>
        <tissue evidence="11">Sperm</tissue>
    </source>
</reference>
<keyword evidence="8" id="KW-1015">Disulfide bond</keyword>
<dbReference type="PANTHER" id="PTHR10559">
    <property type="entry name" value="TRANSCOBALAMIN-1/GASTRIC INTRINSIC FACTOR"/>
    <property type="match status" value="1"/>
</dbReference>
<evidence type="ECO:0000313" key="11">
    <source>
        <dbReference type="RefSeq" id="XP_032835652.1"/>
    </source>
</evidence>
<feature type="binding site" evidence="7">
    <location>
        <position position="437"/>
    </location>
    <ligand>
        <name>cyanocob(III)alamin</name>
        <dbReference type="ChEBI" id="CHEBI:17439"/>
    </ligand>
</feature>
<keyword evidence="6 7" id="KW-0170">Cobalt</keyword>
<feature type="binding site" evidence="7">
    <location>
        <position position="258"/>
    </location>
    <ligand>
        <name>cyanocob(III)alamin</name>
        <dbReference type="ChEBI" id="CHEBI:17439"/>
    </ligand>
</feature>
<accession>A0AAJ7UIX4</accession>
<evidence type="ECO:0000256" key="3">
    <source>
        <dbReference type="ARBA" id="ARBA00022426"/>
    </source>
</evidence>
<feature type="binding site" evidence="7">
    <location>
        <position position="208"/>
    </location>
    <ligand>
        <name>cyanocob(III)alamin</name>
        <dbReference type="ChEBI" id="CHEBI:17439"/>
    </ligand>
</feature>
<evidence type="ECO:0000256" key="2">
    <source>
        <dbReference type="ARBA" id="ARBA00006449"/>
    </source>
</evidence>
<evidence type="ECO:0000313" key="10">
    <source>
        <dbReference type="Proteomes" id="UP001318040"/>
    </source>
</evidence>
<evidence type="ECO:0000256" key="7">
    <source>
        <dbReference type="PIRSR" id="PIRSR602157-1"/>
    </source>
</evidence>
<comment type="similarity">
    <text evidence="2">Belongs to the eukaryotic cobalamin transport proteins family.</text>
</comment>
<dbReference type="GO" id="GO:0031419">
    <property type="term" value="F:cobalamin binding"/>
    <property type="evidence" value="ECO:0007669"/>
    <property type="project" value="InterPro"/>
</dbReference>
<feature type="binding site" evidence="7">
    <location>
        <begin position="410"/>
        <end position="411"/>
    </location>
    <ligand>
        <name>cyanocob(III)alamin</name>
        <dbReference type="ChEBI" id="CHEBI:17439"/>
    </ligand>
</feature>
<feature type="disulfide bond" evidence="8">
    <location>
        <begin position="177"/>
        <end position="219"/>
    </location>
</feature>
<evidence type="ECO:0000256" key="8">
    <source>
        <dbReference type="PIRSR" id="PIRSR602157-2"/>
    </source>
</evidence>
<dbReference type="Proteomes" id="UP001318040">
    <property type="component" value="Chromosome 76"/>
</dbReference>
<dbReference type="InterPro" id="IPR008930">
    <property type="entry name" value="Terpenoid_cyclase/PrenylTrfase"/>
</dbReference>
<feature type="chain" id="PRO_5042530872" evidence="9">
    <location>
        <begin position="25"/>
        <end position="459"/>
    </location>
</feature>
<feature type="binding site" evidence="7">
    <location>
        <position position="459"/>
    </location>
    <ligand>
        <name>cyanocob(III)alamin</name>
        <dbReference type="ChEBI" id="CHEBI:17439"/>
    </ligand>
</feature>
<proteinExistence type="inferred from homology"/>
<dbReference type="KEGG" id="pmrn:116957540"/>
<keyword evidence="10" id="KW-1185">Reference proteome</keyword>
<evidence type="ECO:0000256" key="6">
    <source>
        <dbReference type="ARBA" id="ARBA00023285"/>
    </source>
</evidence>
<protein>
    <submittedName>
        <fullName evidence="11">Cobalamin binding intrinsic factor-like</fullName>
    </submittedName>
</protein>
<feature type="binding site" evidence="7">
    <location>
        <begin position="164"/>
        <end position="168"/>
    </location>
    <ligand>
        <name>cyanocob(III)alamin</name>
        <dbReference type="ChEBI" id="CHEBI:17439"/>
    </ligand>
</feature>
<gene>
    <name evidence="11" type="primary">LOC116957540</name>
</gene>
<feature type="binding site" evidence="7">
    <location>
        <begin position="427"/>
        <end position="429"/>
    </location>
    <ligand>
        <name>cyanocob(III)alamin</name>
        <dbReference type="ChEBI" id="CHEBI:17439"/>
    </ligand>
</feature>
<dbReference type="RefSeq" id="XP_032835652.1">
    <property type="nucleotide sequence ID" value="XM_032979761.1"/>
</dbReference>
<dbReference type="Gene3D" id="2.170.130.30">
    <property type="match status" value="1"/>
</dbReference>
<dbReference type="GO" id="GO:0015889">
    <property type="term" value="P:cobalamin transport"/>
    <property type="evidence" value="ECO:0007669"/>
    <property type="project" value="InterPro"/>
</dbReference>
<dbReference type="GO" id="GO:0006824">
    <property type="term" value="P:cobalt ion transport"/>
    <property type="evidence" value="ECO:0007669"/>
    <property type="project" value="UniProtKB-KW"/>
</dbReference>
<dbReference type="Gene3D" id="1.50.10.20">
    <property type="match status" value="1"/>
</dbReference>
<keyword evidence="4" id="KW-0964">Secreted</keyword>
<dbReference type="PANTHER" id="PTHR10559:SF15">
    <property type="entry name" value="COBALAMIN BINDING INTRINSIC FACTOR"/>
    <property type="match status" value="1"/>
</dbReference>
<dbReference type="InterPro" id="IPR051588">
    <property type="entry name" value="Cobalamin_Transport"/>
</dbReference>
<keyword evidence="3" id="KW-0171">Cobalt transport</keyword>
<evidence type="ECO:0000256" key="1">
    <source>
        <dbReference type="ARBA" id="ARBA00004613"/>
    </source>
</evidence>
<evidence type="ECO:0000256" key="5">
    <source>
        <dbReference type="ARBA" id="ARBA00022729"/>
    </source>
</evidence>
<name>A0AAJ7UIX4_PETMA</name>
<dbReference type="SUPFAM" id="SSF48239">
    <property type="entry name" value="Terpenoid cyclases/Protein prenyltransferases"/>
    <property type="match status" value="1"/>
</dbReference>
<feature type="signal peptide" evidence="9">
    <location>
        <begin position="1"/>
        <end position="24"/>
    </location>
</feature>